<gene>
    <name evidence="1" type="ORF">ACFQ2K_12875</name>
</gene>
<accession>A0ABW2WQQ0</accession>
<protein>
    <submittedName>
        <fullName evidence="1">Uncharacterized protein</fullName>
    </submittedName>
</protein>
<organism evidence="1 2">
    <name type="scientific">Streptomyces sanglieri</name>
    <dbReference type="NCBI Taxonomy" id="193460"/>
    <lineage>
        <taxon>Bacteria</taxon>
        <taxon>Bacillati</taxon>
        <taxon>Actinomycetota</taxon>
        <taxon>Actinomycetes</taxon>
        <taxon>Kitasatosporales</taxon>
        <taxon>Streptomycetaceae</taxon>
        <taxon>Streptomyces</taxon>
    </lineage>
</organism>
<proteinExistence type="predicted"/>
<evidence type="ECO:0000313" key="1">
    <source>
        <dbReference type="EMBL" id="MFD0623538.1"/>
    </source>
</evidence>
<reference evidence="2" key="1">
    <citation type="journal article" date="2019" name="Int. J. Syst. Evol. Microbiol.">
        <title>The Global Catalogue of Microorganisms (GCM) 10K type strain sequencing project: providing services to taxonomists for standard genome sequencing and annotation.</title>
        <authorList>
            <consortium name="The Broad Institute Genomics Platform"/>
            <consortium name="The Broad Institute Genome Sequencing Center for Infectious Disease"/>
            <person name="Wu L."/>
            <person name="Ma J."/>
        </authorList>
    </citation>
    <scope>NUCLEOTIDE SEQUENCE [LARGE SCALE GENOMIC DNA]</scope>
    <source>
        <strain evidence="2">JCM 12607</strain>
    </source>
</reference>
<comment type="caution">
    <text evidence="1">The sequence shown here is derived from an EMBL/GenBank/DDBJ whole genome shotgun (WGS) entry which is preliminary data.</text>
</comment>
<dbReference type="Proteomes" id="UP001596915">
    <property type="component" value="Unassembled WGS sequence"/>
</dbReference>
<sequence>MRRNVLRAVVALVAAAVAVAGYLQVHGDFQRWSDESALVL</sequence>
<keyword evidence="2" id="KW-1185">Reference proteome</keyword>
<name>A0ABW2WQQ0_9ACTN</name>
<evidence type="ECO:0000313" key="2">
    <source>
        <dbReference type="Proteomes" id="UP001596915"/>
    </source>
</evidence>
<dbReference type="EMBL" id="JBHTGL010000008">
    <property type="protein sequence ID" value="MFD0623538.1"/>
    <property type="molecule type" value="Genomic_DNA"/>
</dbReference>